<proteinExistence type="predicted"/>
<dbReference type="OrthoDB" id="4848672at2759"/>
<evidence type="ECO:0000256" key="1">
    <source>
        <dbReference type="SAM" id="SignalP"/>
    </source>
</evidence>
<keyword evidence="1" id="KW-0732">Signal</keyword>
<feature type="chain" id="PRO_5040425331" evidence="1">
    <location>
        <begin position="19"/>
        <end position="99"/>
    </location>
</feature>
<evidence type="ECO:0000313" key="2">
    <source>
        <dbReference type="EMBL" id="KAH7140869.1"/>
    </source>
</evidence>
<gene>
    <name evidence="2" type="ORF">EDB81DRAFT_799037</name>
</gene>
<name>A0A9P9J4G5_9HYPO</name>
<comment type="caution">
    <text evidence="2">The sequence shown here is derived from an EMBL/GenBank/DDBJ whole genome shotgun (WGS) entry which is preliminary data.</text>
</comment>
<dbReference type="AlphaFoldDB" id="A0A9P9J4G5"/>
<accession>A0A9P9J4G5</accession>
<sequence>MKLTSLFAIISALSVVSAAPTPDPTDSTPSSHPEVLFKRGKSCPSWLPSKGVCNGTSCRYGFINYKCNEGSCVGKGAGDGACCGWRKGSNRGVCPNGGW</sequence>
<feature type="signal peptide" evidence="1">
    <location>
        <begin position="1"/>
        <end position="18"/>
    </location>
</feature>
<dbReference type="Proteomes" id="UP000738349">
    <property type="component" value="Unassembled WGS sequence"/>
</dbReference>
<reference evidence="2" key="1">
    <citation type="journal article" date="2021" name="Nat. Commun.">
        <title>Genetic determinants of endophytism in the Arabidopsis root mycobiome.</title>
        <authorList>
            <person name="Mesny F."/>
            <person name="Miyauchi S."/>
            <person name="Thiergart T."/>
            <person name="Pickel B."/>
            <person name="Atanasova L."/>
            <person name="Karlsson M."/>
            <person name="Huettel B."/>
            <person name="Barry K.W."/>
            <person name="Haridas S."/>
            <person name="Chen C."/>
            <person name="Bauer D."/>
            <person name="Andreopoulos W."/>
            <person name="Pangilinan J."/>
            <person name="LaButti K."/>
            <person name="Riley R."/>
            <person name="Lipzen A."/>
            <person name="Clum A."/>
            <person name="Drula E."/>
            <person name="Henrissat B."/>
            <person name="Kohler A."/>
            <person name="Grigoriev I.V."/>
            <person name="Martin F.M."/>
            <person name="Hacquard S."/>
        </authorList>
    </citation>
    <scope>NUCLEOTIDE SEQUENCE</scope>
    <source>
        <strain evidence="2">MPI-CAGE-AT-0147</strain>
    </source>
</reference>
<keyword evidence="3" id="KW-1185">Reference proteome</keyword>
<organism evidence="2 3">
    <name type="scientific">Dactylonectria macrodidyma</name>
    <dbReference type="NCBI Taxonomy" id="307937"/>
    <lineage>
        <taxon>Eukaryota</taxon>
        <taxon>Fungi</taxon>
        <taxon>Dikarya</taxon>
        <taxon>Ascomycota</taxon>
        <taxon>Pezizomycotina</taxon>
        <taxon>Sordariomycetes</taxon>
        <taxon>Hypocreomycetidae</taxon>
        <taxon>Hypocreales</taxon>
        <taxon>Nectriaceae</taxon>
        <taxon>Dactylonectria</taxon>
    </lineage>
</organism>
<dbReference type="EMBL" id="JAGMUV010000011">
    <property type="protein sequence ID" value="KAH7140869.1"/>
    <property type="molecule type" value="Genomic_DNA"/>
</dbReference>
<protein>
    <submittedName>
        <fullName evidence="2">Uncharacterized protein</fullName>
    </submittedName>
</protein>
<evidence type="ECO:0000313" key="3">
    <source>
        <dbReference type="Proteomes" id="UP000738349"/>
    </source>
</evidence>